<dbReference type="RefSeq" id="WP_067983241.1">
    <property type="nucleotide sequence ID" value="NZ_JBBMRA010000001.1"/>
</dbReference>
<dbReference type="InterPro" id="IPR023534">
    <property type="entry name" value="Rof/RNase_P-like"/>
</dbReference>
<name>A0ABU9TN93_9GAMM</name>
<dbReference type="Proteomes" id="UP001449225">
    <property type="component" value="Unassembled WGS sequence"/>
</dbReference>
<protein>
    <submittedName>
        <fullName evidence="1">Rho-binding antiterminator</fullName>
    </submittedName>
</protein>
<organism evidence="1 2">
    <name type="scientific">Neptuniibacter pectenicola</name>
    <dbReference type="NCBI Taxonomy" id="1806669"/>
    <lineage>
        <taxon>Bacteria</taxon>
        <taxon>Pseudomonadati</taxon>
        <taxon>Pseudomonadota</taxon>
        <taxon>Gammaproteobacteria</taxon>
        <taxon>Oceanospirillales</taxon>
        <taxon>Oceanospirillaceae</taxon>
        <taxon>Neptuniibacter</taxon>
    </lineage>
</organism>
<dbReference type="InterPro" id="IPR038626">
    <property type="entry name" value="Rof-like_sf"/>
</dbReference>
<dbReference type="SUPFAM" id="SSF101744">
    <property type="entry name" value="Rof/RNase P subunit-like"/>
    <property type="match status" value="1"/>
</dbReference>
<evidence type="ECO:0000313" key="1">
    <source>
        <dbReference type="EMBL" id="MEM5535184.1"/>
    </source>
</evidence>
<proteinExistence type="predicted"/>
<gene>
    <name evidence="1" type="ORF">WNY58_02150</name>
</gene>
<dbReference type="Gene3D" id="2.30.30.400">
    <property type="entry name" value="Rof-like"/>
    <property type="match status" value="1"/>
</dbReference>
<accession>A0ABU9TN93</accession>
<dbReference type="InterPro" id="IPR009778">
    <property type="entry name" value="ROF"/>
</dbReference>
<dbReference type="Pfam" id="PF07073">
    <property type="entry name" value="ROF"/>
    <property type="match status" value="1"/>
</dbReference>
<evidence type="ECO:0000313" key="2">
    <source>
        <dbReference type="Proteomes" id="UP001449225"/>
    </source>
</evidence>
<reference evidence="1 2" key="1">
    <citation type="submission" date="2024-03" db="EMBL/GenBank/DDBJ databases">
        <title>Community enrichment and isolation of bacterial strains for fucoidan degradation.</title>
        <authorList>
            <person name="Sichert A."/>
        </authorList>
    </citation>
    <scope>NUCLEOTIDE SEQUENCE [LARGE SCALE GENOMIC DNA]</scope>
    <source>
        <strain evidence="1 2">AS76</strain>
    </source>
</reference>
<keyword evidence="2" id="KW-1185">Reference proteome</keyword>
<sequence>MSDNIEYQPIHCALYDGFELACMRKEVHKLTWSDQGQTYTLKLRCLNLQCEQGAEYLIAESQEQAAYKIRLDHITSTLPY</sequence>
<dbReference type="EMBL" id="JBBMRA010000001">
    <property type="protein sequence ID" value="MEM5535184.1"/>
    <property type="molecule type" value="Genomic_DNA"/>
</dbReference>
<comment type="caution">
    <text evidence="1">The sequence shown here is derived from an EMBL/GenBank/DDBJ whole genome shotgun (WGS) entry which is preliminary data.</text>
</comment>